<dbReference type="Proteomes" id="UP000028252">
    <property type="component" value="Unassembled WGS sequence"/>
</dbReference>
<organism evidence="1 2">
    <name type="scientific">Marinobacterium lacunae</name>
    <dbReference type="NCBI Taxonomy" id="1232683"/>
    <lineage>
        <taxon>Bacteria</taxon>
        <taxon>Pseudomonadati</taxon>
        <taxon>Pseudomonadota</taxon>
        <taxon>Gammaproteobacteria</taxon>
        <taxon>Oceanospirillales</taxon>
        <taxon>Oceanospirillaceae</taxon>
        <taxon>Marinobacterium</taxon>
    </lineage>
</organism>
<dbReference type="EMBL" id="JMQN01000018">
    <property type="protein sequence ID" value="KEA64430.1"/>
    <property type="molecule type" value="Genomic_DNA"/>
</dbReference>
<proteinExistence type="predicted"/>
<keyword evidence="2" id="KW-1185">Reference proteome</keyword>
<sequence>MVDVCDDGYISEVFDHAVVPGLILKGSIIRKGVLTIDY</sequence>
<accession>A0A081G0X5</accession>
<gene>
    <name evidence="1" type="ORF">ADIMK_1676</name>
</gene>
<protein>
    <submittedName>
        <fullName evidence="1">Uncharacterized protein</fullName>
    </submittedName>
</protein>
<reference evidence="1 2" key="1">
    <citation type="submission" date="2014-04" db="EMBL/GenBank/DDBJ databases">
        <title>Marinobacterium kochiensis sp. nov., isolated from sediment sample collected from Kochi backwaters in Kerala, India.</title>
        <authorList>
            <person name="Singh A."/>
            <person name="Pinnaka A.K."/>
        </authorList>
    </citation>
    <scope>NUCLEOTIDE SEQUENCE [LARGE SCALE GENOMIC DNA]</scope>
    <source>
        <strain evidence="1 2">AK27</strain>
    </source>
</reference>
<comment type="caution">
    <text evidence="1">The sequence shown here is derived from an EMBL/GenBank/DDBJ whole genome shotgun (WGS) entry which is preliminary data.</text>
</comment>
<dbReference type="AlphaFoldDB" id="A0A081G0X5"/>
<name>A0A081G0X5_9GAMM</name>
<evidence type="ECO:0000313" key="1">
    <source>
        <dbReference type="EMBL" id="KEA64430.1"/>
    </source>
</evidence>
<dbReference type="PATRIC" id="fig|1232683.4.peg.1656"/>
<evidence type="ECO:0000313" key="2">
    <source>
        <dbReference type="Proteomes" id="UP000028252"/>
    </source>
</evidence>